<proteinExistence type="inferred from homology"/>
<evidence type="ECO:0000256" key="1">
    <source>
        <dbReference type="ARBA" id="ARBA00004141"/>
    </source>
</evidence>
<feature type="transmembrane region" description="Helical" evidence="6">
    <location>
        <begin position="285"/>
        <end position="304"/>
    </location>
</feature>
<comment type="similarity">
    <text evidence="6">Belongs to the inorganic phosphate transporter (PiT) (TC 2.A.20) family.</text>
</comment>
<feature type="transmembrane region" description="Helical" evidence="6">
    <location>
        <begin position="136"/>
        <end position="155"/>
    </location>
</feature>
<comment type="subcellular location">
    <subcellularLocation>
        <location evidence="1 6">Membrane</location>
        <topology evidence="1 6">Multi-pass membrane protein</topology>
    </subcellularLocation>
</comment>
<sequence>MDLLLPVLLAFYVACNLGANDVANSMGTSVGSKAITLTQAVIIAGILEFTGAVWFGGRVSQTLAGDLIHVEEFAPDLHLLFLGMVSVLLTCGLWLQIATSFGLPVASSHAIVGAIAGFSGVAMGTEAIDWSTLGRISLVWVITPVISGSLALVFYSRLKAWVLDHPQARLRLQEWIPWICTGLLSIFGAIVLPTLFSSLSIPYFPNHTAMIGTAALGIVGLTALSWHRFSQDRPLEGVFAQFQVISACFVAFAHGSNDVGNAIAPLAVISQIRQSEILIPGDFHVPLWSLMVGAIGIVVGLALWGKNVISTVGENITPLKPSGGFCAEVATATTILLASRFGFPVSTSHALVGAVVGIGLAGRSPSSPLKLNTLKEIALVWAITLPLTASISATILAIVRLFSASPS</sequence>
<name>A0ABT7BLA2_9CYAN</name>
<evidence type="ECO:0000256" key="3">
    <source>
        <dbReference type="ARBA" id="ARBA00022692"/>
    </source>
</evidence>
<feature type="transmembrane region" description="Helical" evidence="6">
    <location>
        <begin position="349"/>
        <end position="366"/>
    </location>
</feature>
<reference evidence="7 8" key="1">
    <citation type="submission" date="2023-01" db="EMBL/GenBank/DDBJ databases">
        <title>Novel diversity within Roseofilum (Cyanobacteria; Desertifilaceae) from marine benthic mats with descriptions of four novel species.</title>
        <authorList>
            <person name="Wang Y."/>
            <person name="Berthold D.E."/>
            <person name="Hu J."/>
            <person name="Lefler F.W."/>
            <person name="Laughinghouse H.D. IV."/>
        </authorList>
    </citation>
    <scope>NUCLEOTIDE SEQUENCE [LARGE SCALE GENOMIC DNA]</scope>
    <source>
        <strain evidence="7 8">BLCC-M91</strain>
    </source>
</reference>
<evidence type="ECO:0000313" key="8">
    <source>
        <dbReference type="Proteomes" id="UP001231370"/>
    </source>
</evidence>
<evidence type="ECO:0000256" key="5">
    <source>
        <dbReference type="ARBA" id="ARBA00023136"/>
    </source>
</evidence>
<keyword evidence="3 6" id="KW-0812">Transmembrane</keyword>
<feature type="transmembrane region" description="Helical" evidence="6">
    <location>
        <begin position="35"/>
        <end position="56"/>
    </location>
</feature>
<keyword evidence="5 6" id="KW-0472">Membrane</keyword>
<dbReference type="InterPro" id="IPR001204">
    <property type="entry name" value="Phos_transporter"/>
</dbReference>
<keyword evidence="6" id="KW-0592">Phosphate transport</keyword>
<feature type="transmembrane region" description="Helical" evidence="6">
    <location>
        <begin position="175"/>
        <end position="196"/>
    </location>
</feature>
<feature type="transmembrane region" description="Helical" evidence="6">
    <location>
        <begin position="208"/>
        <end position="226"/>
    </location>
</feature>
<accession>A0ABT7BLA2</accession>
<gene>
    <name evidence="7" type="ORF">PJF56_13285</name>
</gene>
<keyword evidence="8" id="KW-1185">Reference proteome</keyword>
<evidence type="ECO:0000256" key="2">
    <source>
        <dbReference type="ARBA" id="ARBA00022448"/>
    </source>
</evidence>
<dbReference type="EMBL" id="JAQPOK010000096">
    <property type="protein sequence ID" value="MDJ1179840.1"/>
    <property type="molecule type" value="Genomic_DNA"/>
</dbReference>
<dbReference type="RefSeq" id="WP_283763144.1">
    <property type="nucleotide sequence ID" value="NZ_JAQPOK010000096.1"/>
</dbReference>
<feature type="transmembrane region" description="Helical" evidence="6">
    <location>
        <begin position="77"/>
        <end position="97"/>
    </location>
</feature>
<organism evidence="7 8">
    <name type="scientific">Roseofilum halophilum BLCC-M91</name>
    <dbReference type="NCBI Taxonomy" id="3022259"/>
    <lineage>
        <taxon>Bacteria</taxon>
        <taxon>Bacillati</taxon>
        <taxon>Cyanobacteriota</taxon>
        <taxon>Cyanophyceae</taxon>
        <taxon>Desertifilales</taxon>
        <taxon>Desertifilaceae</taxon>
        <taxon>Roseofilum</taxon>
        <taxon>Roseofilum halophilum</taxon>
    </lineage>
</organism>
<evidence type="ECO:0000313" key="7">
    <source>
        <dbReference type="EMBL" id="MDJ1179840.1"/>
    </source>
</evidence>
<evidence type="ECO:0000256" key="6">
    <source>
        <dbReference type="RuleBase" id="RU363058"/>
    </source>
</evidence>
<evidence type="ECO:0000256" key="4">
    <source>
        <dbReference type="ARBA" id="ARBA00022989"/>
    </source>
</evidence>
<dbReference type="Pfam" id="PF01384">
    <property type="entry name" value="PHO4"/>
    <property type="match status" value="1"/>
</dbReference>
<dbReference type="PANTHER" id="PTHR11101">
    <property type="entry name" value="PHOSPHATE TRANSPORTER"/>
    <property type="match status" value="1"/>
</dbReference>
<protein>
    <recommendedName>
        <fullName evidence="6">Phosphate transporter</fullName>
    </recommendedName>
</protein>
<keyword evidence="4 6" id="KW-1133">Transmembrane helix</keyword>
<dbReference type="Proteomes" id="UP001231370">
    <property type="component" value="Unassembled WGS sequence"/>
</dbReference>
<feature type="transmembrane region" description="Helical" evidence="6">
    <location>
        <begin position="378"/>
        <end position="402"/>
    </location>
</feature>
<feature type="transmembrane region" description="Helical" evidence="6">
    <location>
        <begin position="103"/>
        <end position="124"/>
    </location>
</feature>
<dbReference type="PANTHER" id="PTHR11101:SF80">
    <property type="entry name" value="PHOSPHATE TRANSPORTER"/>
    <property type="match status" value="1"/>
</dbReference>
<comment type="caution">
    <text evidence="7">The sequence shown here is derived from an EMBL/GenBank/DDBJ whole genome shotgun (WGS) entry which is preliminary data.</text>
</comment>
<keyword evidence="2 6" id="KW-0813">Transport</keyword>